<organism evidence="1">
    <name type="scientific">Gibberella zeae</name>
    <name type="common">Wheat head blight fungus</name>
    <name type="synonym">Fusarium graminearum</name>
    <dbReference type="NCBI Taxonomy" id="5518"/>
    <lineage>
        <taxon>Eukaryota</taxon>
        <taxon>Fungi</taxon>
        <taxon>Dikarya</taxon>
        <taxon>Ascomycota</taxon>
        <taxon>Pezizomycotina</taxon>
        <taxon>Sordariomycetes</taxon>
        <taxon>Hypocreomycetidae</taxon>
        <taxon>Hypocreales</taxon>
        <taxon>Nectriaceae</taxon>
        <taxon>Fusarium</taxon>
    </lineage>
</organism>
<evidence type="ECO:0000313" key="1">
    <source>
        <dbReference type="EMBL" id="VIO60772.1"/>
    </source>
</evidence>
<proteinExistence type="predicted"/>
<gene>
    <name evidence="1" type="ORF">FUG_LOCUS413315</name>
</gene>
<accession>A0A4E9E5H9</accession>
<reference evidence="1" key="1">
    <citation type="submission" date="2019-04" db="EMBL/GenBank/DDBJ databases">
        <authorList>
            <person name="Melise S."/>
            <person name="Noan J."/>
            <person name="Okalmin O."/>
        </authorList>
    </citation>
    <scope>NUCLEOTIDE SEQUENCE</scope>
    <source>
        <strain evidence="1">FN9</strain>
    </source>
</reference>
<dbReference type="EMBL" id="CAAKMV010000147">
    <property type="protein sequence ID" value="VIO60772.1"/>
    <property type="molecule type" value="Genomic_DNA"/>
</dbReference>
<name>A0A4E9E5H9_GIBZA</name>
<dbReference type="AlphaFoldDB" id="A0A4E9E5H9"/>
<sequence length="131" mass="14637">MQAESHLGMVLWNVVQDLPTGLQSLVQVRKQSVTQALWSIIDSLVRNLDALLKVVQVSELQEPFVQMYRQITRNCPNGDTSMKIAASSIRIAQLTKVRPCALCCHLFGYIDLDVRIVGPTENDNDDVDAVQ</sequence>
<protein>
    <submittedName>
        <fullName evidence="1">Uncharacterized protein</fullName>
    </submittedName>
</protein>